<accession>A0A7W7QN83</accession>
<dbReference type="Proteomes" id="UP000552644">
    <property type="component" value="Unassembled WGS sequence"/>
</dbReference>
<keyword evidence="2" id="KW-1185">Reference proteome</keyword>
<dbReference type="EMBL" id="JACHJP010000003">
    <property type="protein sequence ID" value="MBB4916583.1"/>
    <property type="molecule type" value="Genomic_DNA"/>
</dbReference>
<evidence type="ECO:0000313" key="2">
    <source>
        <dbReference type="Proteomes" id="UP000552644"/>
    </source>
</evidence>
<proteinExistence type="predicted"/>
<organism evidence="1 2">
    <name type="scientific">Streptosporangium saharense</name>
    <dbReference type="NCBI Taxonomy" id="1706840"/>
    <lineage>
        <taxon>Bacteria</taxon>
        <taxon>Bacillati</taxon>
        <taxon>Actinomycetota</taxon>
        <taxon>Actinomycetes</taxon>
        <taxon>Streptosporangiales</taxon>
        <taxon>Streptosporangiaceae</taxon>
        <taxon>Streptosporangium</taxon>
    </lineage>
</organism>
<protein>
    <submittedName>
        <fullName evidence="1">Uncharacterized protein</fullName>
    </submittedName>
</protein>
<comment type="caution">
    <text evidence="1">The sequence shown here is derived from an EMBL/GenBank/DDBJ whole genome shotgun (WGS) entry which is preliminary data.</text>
</comment>
<dbReference type="AlphaFoldDB" id="A0A7W7QN83"/>
<dbReference type="RefSeq" id="WP_184716061.1">
    <property type="nucleotide sequence ID" value="NZ_JACHJP010000003.1"/>
</dbReference>
<reference evidence="1 2" key="1">
    <citation type="submission" date="2020-08" db="EMBL/GenBank/DDBJ databases">
        <title>Genomic Encyclopedia of Type Strains, Phase III (KMG-III): the genomes of soil and plant-associated and newly described type strains.</title>
        <authorList>
            <person name="Whitman W."/>
        </authorList>
    </citation>
    <scope>NUCLEOTIDE SEQUENCE [LARGE SCALE GENOMIC DNA]</scope>
    <source>
        <strain evidence="1 2">CECT 8840</strain>
    </source>
</reference>
<name>A0A7W7QN83_9ACTN</name>
<gene>
    <name evidence="1" type="ORF">FHS44_003671</name>
</gene>
<sequence>MSGAIEPVASGFLARYGERTHVAALGPGDSEVVLFDEQARPGFERGSGYWRAVVPREELEWLVLVRTVGAFGGEPCLVLDVSEENGEESLHIAYTGHSGLKAEALGYWMVDHGAYEVVVPREEVFSIRVERVPLPLVPAPAESEP</sequence>
<evidence type="ECO:0000313" key="1">
    <source>
        <dbReference type="EMBL" id="MBB4916583.1"/>
    </source>
</evidence>